<name>L8HFF4_ACACF</name>
<evidence type="ECO:0000256" key="2">
    <source>
        <dbReference type="ARBA" id="ARBA00006375"/>
    </source>
</evidence>
<feature type="repeat" description="Solcar" evidence="9">
    <location>
        <begin position="15"/>
        <end position="104"/>
    </location>
</feature>
<keyword evidence="5" id="KW-0677">Repeat</keyword>
<feature type="compositionally biased region" description="Gly residues" evidence="11">
    <location>
        <begin position="207"/>
        <end position="221"/>
    </location>
</feature>
<dbReference type="InterPro" id="IPR002067">
    <property type="entry name" value="MCP"/>
</dbReference>
<evidence type="ECO:0000256" key="11">
    <source>
        <dbReference type="SAM" id="MobiDB-lite"/>
    </source>
</evidence>
<evidence type="ECO:0000256" key="8">
    <source>
        <dbReference type="ARBA" id="ARBA00023136"/>
    </source>
</evidence>
<dbReference type="EMBL" id="KB007861">
    <property type="protein sequence ID" value="ELR23136.1"/>
    <property type="molecule type" value="Genomic_DNA"/>
</dbReference>
<organism evidence="12 13">
    <name type="scientific">Acanthamoeba castellanii (strain ATCC 30010 / Neff)</name>
    <dbReference type="NCBI Taxonomy" id="1257118"/>
    <lineage>
        <taxon>Eukaryota</taxon>
        <taxon>Amoebozoa</taxon>
        <taxon>Discosea</taxon>
        <taxon>Longamoebia</taxon>
        <taxon>Centramoebida</taxon>
        <taxon>Acanthamoebidae</taxon>
        <taxon>Acanthamoeba</taxon>
    </lineage>
</organism>
<proteinExistence type="inferred from homology"/>
<dbReference type="Pfam" id="PF00153">
    <property type="entry name" value="Mito_carr"/>
    <property type="match status" value="2"/>
</dbReference>
<dbReference type="OrthoDB" id="250329at2759"/>
<keyword evidence="3 10" id="KW-0813">Transport</keyword>
<dbReference type="GeneID" id="14924109"/>
<dbReference type="GO" id="GO:0005381">
    <property type="term" value="F:iron ion transmembrane transporter activity"/>
    <property type="evidence" value="ECO:0007669"/>
    <property type="project" value="UniProtKB-ARBA"/>
</dbReference>
<dbReference type="VEuPathDB" id="AmoebaDB:ACA1_250300"/>
<evidence type="ECO:0000256" key="5">
    <source>
        <dbReference type="ARBA" id="ARBA00022737"/>
    </source>
</evidence>
<dbReference type="PANTHER" id="PTHR45758:SF3">
    <property type="entry name" value="MITOCHONDRIAL SUBSTRATE CARRIER FAMILY PROTEIN E"/>
    <property type="match status" value="1"/>
</dbReference>
<gene>
    <name evidence="12" type="ORF">ACA1_250300</name>
</gene>
<evidence type="ECO:0000256" key="4">
    <source>
        <dbReference type="ARBA" id="ARBA00022692"/>
    </source>
</evidence>
<evidence type="ECO:0000256" key="10">
    <source>
        <dbReference type="RuleBase" id="RU000488"/>
    </source>
</evidence>
<dbReference type="AlphaFoldDB" id="L8HFF4"/>
<dbReference type="Gene3D" id="1.50.40.10">
    <property type="entry name" value="Mitochondrial carrier domain"/>
    <property type="match status" value="1"/>
</dbReference>
<evidence type="ECO:0000256" key="9">
    <source>
        <dbReference type="PROSITE-ProRule" id="PRU00282"/>
    </source>
</evidence>
<keyword evidence="7" id="KW-0496">Mitochondrion</keyword>
<comment type="similarity">
    <text evidence="2 10">Belongs to the mitochondrial carrier (TC 2.A.29) family.</text>
</comment>
<keyword evidence="8 9" id="KW-0472">Membrane</keyword>
<evidence type="ECO:0000313" key="13">
    <source>
        <dbReference type="Proteomes" id="UP000011083"/>
    </source>
</evidence>
<keyword evidence="4 9" id="KW-0812">Transmembrane</keyword>
<evidence type="ECO:0000313" key="12">
    <source>
        <dbReference type="EMBL" id="ELR23136.1"/>
    </source>
</evidence>
<sequence length="286" mass="30506">MENTTGETTLKAPSETFLAHLLCGAGAGLISDAIVHPIDTCRTRLQVQRGVGSGLFYKNTADAFTKIVRQEGAKALYKGFTIVASFTVPAHALYFWGYETAKRTLQPSVPLEEKGALVHFVSGMFADLMGSFIWVPQDVVKQRLQVQKTSLASAAADTVKYKGSLHCIKTIIKEEGFLALWTVREAGLPEDPRLCLGGRPPASLPAGGRGVGRSDSGGGDLAPGHHQDQDPGGFGLQGRSGRGATDLDGGGSEGVHQGYGREDTVDCSRHHHHHGCLGIRERGHLL</sequence>
<evidence type="ECO:0000256" key="1">
    <source>
        <dbReference type="ARBA" id="ARBA00004225"/>
    </source>
</evidence>
<comment type="subcellular location">
    <subcellularLocation>
        <location evidence="1">Mitochondrion membrane</location>
        <topology evidence="1">Multi-pass membrane protein</topology>
    </subcellularLocation>
</comment>
<evidence type="ECO:0000256" key="7">
    <source>
        <dbReference type="ARBA" id="ARBA00023128"/>
    </source>
</evidence>
<keyword evidence="6" id="KW-1133">Transmembrane helix</keyword>
<dbReference type="PRINTS" id="PR00926">
    <property type="entry name" value="MITOCARRIER"/>
</dbReference>
<dbReference type="Proteomes" id="UP000011083">
    <property type="component" value="Unassembled WGS sequence"/>
</dbReference>
<keyword evidence="13" id="KW-1185">Reference proteome</keyword>
<feature type="repeat" description="Solcar" evidence="9">
    <location>
        <begin position="114"/>
        <end position="207"/>
    </location>
</feature>
<dbReference type="PANTHER" id="PTHR45758">
    <property type="entry name" value="MITOFERRIN-1-RELATED"/>
    <property type="match status" value="1"/>
</dbReference>
<reference evidence="12 13" key="1">
    <citation type="journal article" date="2013" name="Genome Biol.">
        <title>Genome of Acanthamoeba castellanii highlights extensive lateral gene transfer and early evolution of tyrosine kinase signaling.</title>
        <authorList>
            <person name="Clarke M."/>
            <person name="Lohan A.J."/>
            <person name="Liu B."/>
            <person name="Lagkouvardos I."/>
            <person name="Roy S."/>
            <person name="Zafar N."/>
            <person name="Bertelli C."/>
            <person name="Schilde C."/>
            <person name="Kianianmomeni A."/>
            <person name="Burglin T.R."/>
            <person name="Frech C."/>
            <person name="Turcotte B."/>
            <person name="Kopec K.O."/>
            <person name="Synnott J.M."/>
            <person name="Choo C."/>
            <person name="Paponov I."/>
            <person name="Finkler A."/>
            <person name="Soon Heng Tan C."/>
            <person name="Hutchins A.P."/>
            <person name="Weinmeier T."/>
            <person name="Rattei T."/>
            <person name="Chu J.S."/>
            <person name="Gimenez G."/>
            <person name="Irimia M."/>
            <person name="Rigden D.J."/>
            <person name="Fitzpatrick D.A."/>
            <person name="Lorenzo-Morales J."/>
            <person name="Bateman A."/>
            <person name="Chiu C.H."/>
            <person name="Tang P."/>
            <person name="Hegemann P."/>
            <person name="Fromm H."/>
            <person name="Raoult D."/>
            <person name="Greub G."/>
            <person name="Miranda-Saavedra D."/>
            <person name="Chen N."/>
            <person name="Nash P."/>
            <person name="Ginger M.L."/>
            <person name="Horn M."/>
            <person name="Schaap P."/>
            <person name="Caler L."/>
            <person name="Loftus B."/>
        </authorList>
    </citation>
    <scope>NUCLEOTIDE SEQUENCE [LARGE SCALE GENOMIC DNA]</scope>
    <source>
        <strain evidence="12 13">Neff</strain>
    </source>
</reference>
<protein>
    <submittedName>
        <fullName evidence="12">Carrier superfamily protein</fullName>
    </submittedName>
</protein>
<dbReference type="InterPro" id="IPR023395">
    <property type="entry name" value="MCP_dom_sf"/>
</dbReference>
<dbReference type="RefSeq" id="XP_004352664.1">
    <property type="nucleotide sequence ID" value="XM_004352612.1"/>
</dbReference>
<evidence type="ECO:0000256" key="6">
    <source>
        <dbReference type="ARBA" id="ARBA00022989"/>
    </source>
</evidence>
<dbReference type="GO" id="GO:0031966">
    <property type="term" value="C:mitochondrial membrane"/>
    <property type="evidence" value="ECO:0007669"/>
    <property type="project" value="UniProtKB-SubCell"/>
</dbReference>
<accession>L8HFF4</accession>
<evidence type="ECO:0000256" key="3">
    <source>
        <dbReference type="ARBA" id="ARBA00022448"/>
    </source>
</evidence>
<dbReference type="SUPFAM" id="SSF103506">
    <property type="entry name" value="Mitochondrial carrier"/>
    <property type="match status" value="1"/>
</dbReference>
<feature type="region of interest" description="Disordered" evidence="11">
    <location>
        <begin position="192"/>
        <end position="260"/>
    </location>
</feature>
<dbReference type="InterPro" id="IPR018108">
    <property type="entry name" value="MCP_transmembrane"/>
</dbReference>
<dbReference type="PROSITE" id="PS50920">
    <property type="entry name" value="SOLCAR"/>
    <property type="match status" value="2"/>
</dbReference>
<dbReference type="KEGG" id="acan:ACA1_250300"/>
<feature type="compositionally biased region" description="Gly residues" evidence="11">
    <location>
        <begin position="232"/>
        <end position="241"/>
    </location>
</feature>